<reference evidence="2 3" key="1">
    <citation type="journal article" date="2018" name="ACS Chem. Biol.">
        <title>Ketoreductase domain dysfunction expands chemodiversity: malyngamide biosynthesis in the cyanobacterium Okeania hirsuta.</title>
        <authorList>
            <person name="Moss N.A."/>
            <person name="Leao T."/>
            <person name="Rankin M."/>
            <person name="McCullough T.M."/>
            <person name="Qu P."/>
            <person name="Korobeynikov A."/>
            <person name="Smith J.L."/>
            <person name="Gerwick L."/>
            <person name="Gerwick W.H."/>
        </authorList>
    </citation>
    <scope>NUCLEOTIDE SEQUENCE [LARGE SCALE GENOMIC DNA]</scope>
    <source>
        <strain evidence="2 3">PAB10Feb10-1</strain>
    </source>
</reference>
<comment type="caution">
    <text evidence="2">The sequence shown here is derived from an EMBL/GenBank/DDBJ whole genome shotgun (WGS) entry which is preliminary data.</text>
</comment>
<dbReference type="CDD" id="cd19086">
    <property type="entry name" value="AKR_AKR11C1"/>
    <property type="match status" value="1"/>
</dbReference>
<evidence type="ECO:0000313" key="3">
    <source>
        <dbReference type="Proteomes" id="UP000269154"/>
    </source>
</evidence>
<dbReference type="EMBL" id="RCBY01000009">
    <property type="protein sequence ID" value="RQH55293.1"/>
    <property type="molecule type" value="Genomic_DNA"/>
</dbReference>
<organism evidence="2 3">
    <name type="scientific">Okeania hirsuta</name>
    <dbReference type="NCBI Taxonomy" id="1458930"/>
    <lineage>
        <taxon>Bacteria</taxon>
        <taxon>Bacillati</taxon>
        <taxon>Cyanobacteriota</taxon>
        <taxon>Cyanophyceae</taxon>
        <taxon>Oscillatoriophycideae</taxon>
        <taxon>Oscillatoriales</taxon>
        <taxon>Microcoleaceae</taxon>
        <taxon>Okeania</taxon>
    </lineage>
</organism>
<evidence type="ECO:0000259" key="1">
    <source>
        <dbReference type="Pfam" id="PF00248"/>
    </source>
</evidence>
<dbReference type="InterPro" id="IPR023210">
    <property type="entry name" value="NADP_OxRdtase_dom"/>
</dbReference>
<dbReference type="OrthoDB" id="9773828at2"/>
<dbReference type="SUPFAM" id="SSF51430">
    <property type="entry name" value="NAD(P)-linked oxidoreductase"/>
    <property type="match status" value="1"/>
</dbReference>
<dbReference type="Pfam" id="PF00248">
    <property type="entry name" value="Aldo_ket_red"/>
    <property type="match status" value="1"/>
</dbReference>
<name>A0A3N6RQH3_9CYAN</name>
<keyword evidence="3" id="KW-1185">Reference proteome</keyword>
<dbReference type="AlphaFoldDB" id="A0A3N6RQH3"/>
<sequence length="327" mass="36690">MKKRQLGKTNIEISEVGLGTWQLSGDVWGKKTEAEYIQAIEAAIDADINYLDTALDYGNGYCEQVIGKALQGNSSVVISSKIPPQCDDWSPKPQSKIQDYFSSDWIVKCCDTTLKNLRRECIDILFLHTWNLAWGHCTEWYEAMLKLKELGKIRAIGISVGDRRAGEANSHIEAGRIDVVQVVYNILEQEPEYTLFPMAQKHQVGIIARCPFSSGALVSGWTHSQKFPQGDWRGLWTPDDWVARQVEMVDLIKPIVKDINLSMSEIGLKYILNNQTVTSVIPGSSSTEHIRRNASVARLPNLSEDILHKLQQLWLDGKIQGTYNGGA</sequence>
<feature type="domain" description="NADP-dependent oxidoreductase" evidence="1">
    <location>
        <begin position="16"/>
        <end position="313"/>
    </location>
</feature>
<dbReference type="Proteomes" id="UP000269154">
    <property type="component" value="Unassembled WGS sequence"/>
</dbReference>
<protein>
    <submittedName>
        <fullName evidence="2">Aldo/keto reductase</fullName>
    </submittedName>
</protein>
<dbReference type="Gene3D" id="3.20.20.100">
    <property type="entry name" value="NADP-dependent oxidoreductase domain"/>
    <property type="match status" value="1"/>
</dbReference>
<proteinExistence type="predicted"/>
<dbReference type="InterPro" id="IPR053135">
    <property type="entry name" value="AKR2_Oxidoreductase"/>
</dbReference>
<dbReference type="PANTHER" id="PTHR43312">
    <property type="entry name" value="D-THREO-ALDOSE 1-DEHYDROGENASE"/>
    <property type="match status" value="1"/>
</dbReference>
<dbReference type="InterPro" id="IPR036812">
    <property type="entry name" value="NAD(P)_OxRdtase_dom_sf"/>
</dbReference>
<accession>A0A3N6RQH3</accession>
<gene>
    <name evidence="2" type="ORF">D5R40_02925</name>
</gene>
<dbReference type="RefSeq" id="WP_124143100.1">
    <property type="nucleotide sequence ID" value="NZ_CAWOKI010000323.1"/>
</dbReference>
<evidence type="ECO:0000313" key="2">
    <source>
        <dbReference type="EMBL" id="RQH55293.1"/>
    </source>
</evidence>
<dbReference type="PANTHER" id="PTHR43312:SF1">
    <property type="entry name" value="NADP-DEPENDENT OXIDOREDUCTASE DOMAIN-CONTAINING PROTEIN"/>
    <property type="match status" value="1"/>
</dbReference>